<sequence length="66" mass="7629">MSKGKEQLSNDGCGYESDDEEMNMFVKRFDKYVKKNGVKFNDVNAVKFRKQSSKNENEENNVKGKS</sequence>
<dbReference type="EMBL" id="LXQA010194680">
    <property type="protein sequence ID" value="MCI32340.1"/>
    <property type="molecule type" value="Genomic_DNA"/>
</dbReference>
<keyword evidence="2" id="KW-1185">Reference proteome</keyword>
<dbReference type="Proteomes" id="UP000265520">
    <property type="component" value="Unassembled WGS sequence"/>
</dbReference>
<accession>A0A392R992</accession>
<comment type="caution">
    <text evidence="1">The sequence shown here is derived from an EMBL/GenBank/DDBJ whole genome shotgun (WGS) entry which is preliminary data.</text>
</comment>
<evidence type="ECO:0000313" key="1">
    <source>
        <dbReference type="EMBL" id="MCI32340.1"/>
    </source>
</evidence>
<name>A0A392R992_9FABA</name>
<evidence type="ECO:0000313" key="2">
    <source>
        <dbReference type="Proteomes" id="UP000265520"/>
    </source>
</evidence>
<dbReference type="AlphaFoldDB" id="A0A392R992"/>
<proteinExistence type="predicted"/>
<protein>
    <submittedName>
        <fullName evidence="1">Uncharacterized protein</fullName>
    </submittedName>
</protein>
<reference evidence="1 2" key="1">
    <citation type="journal article" date="2018" name="Front. Plant Sci.">
        <title>Red Clover (Trifolium pratense) and Zigzag Clover (T. medium) - A Picture of Genomic Similarities and Differences.</title>
        <authorList>
            <person name="Dluhosova J."/>
            <person name="Istvanek J."/>
            <person name="Nedelnik J."/>
            <person name="Repkova J."/>
        </authorList>
    </citation>
    <scope>NUCLEOTIDE SEQUENCE [LARGE SCALE GENOMIC DNA]</scope>
    <source>
        <strain evidence="2">cv. 10/8</strain>
        <tissue evidence="1">Leaf</tissue>
    </source>
</reference>
<organism evidence="1 2">
    <name type="scientific">Trifolium medium</name>
    <dbReference type="NCBI Taxonomy" id="97028"/>
    <lineage>
        <taxon>Eukaryota</taxon>
        <taxon>Viridiplantae</taxon>
        <taxon>Streptophyta</taxon>
        <taxon>Embryophyta</taxon>
        <taxon>Tracheophyta</taxon>
        <taxon>Spermatophyta</taxon>
        <taxon>Magnoliopsida</taxon>
        <taxon>eudicotyledons</taxon>
        <taxon>Gunneridae</taxon>
        <taxon>Pentapetalae</taxon>
        <taxon>rosids</taxon>
        <taxon>fabids</taxon>
        <taxon>Fabales</taxon>
        <taxon>Fabaceae</taxon>
        <taxon>Papilionoideae</taxon>
        <taxon>50 kb inversion clade</taxon>
        <taxon>NPAAA clade</taxon>
        <taxon>Hologalegina</taxon>
        <taxon>IRL clade</taxon>
        <taxon>Trifolieae</taxon>
        <taxon>Trifolium</taxon>
    </lineage>
</organism>
<feature type="non-terminal residue" evidence="1">
    <location>
        <position position="66"/>
    </location>
</feature>